<proteinExistence type="predicted"/>
<organism evidence="2 3">
    <name type="scientific">Rhodopirellula islandica</name>
    <dbReference type="NCBI Taxonomy" id="595434"/>
    <lineage>
        <taxon>Bacteria</taxon>
        <taxon>Pseudomonadati</taxon>
        <taxon>Planctomycetota</taxon>
        <taxon>Planctomycetia</taxon>
        <taxon>Pirellulales</taxon>
        <taxon>Pirellulaceae</taxon>
        <taxon>Rhodopirellula</taxon>
    </lineage>
</organism>
<evidence type="ECO:0000313" key="2">
    <source>
        <dbReference type="EMBL" id="KLU01670.1"/>
    </source>
</evidence>
<feature type="region of interest" description="Disordered" evidence="1">
    <location>
        <begin position="1"/>
        <end position="25"/>
    </location>
</feature>
<dbReference type="Proteomes" id="UP000036367">
    <property type="component" value="Unassembled WGS sequence"/>
</dbReference>
<feature type="compositionally biased region" description="Polar residues" evidence="1">
    <location>
        <begin position="1"/>
        <end position="23"/>
    </location>
</feature>
<accession>A0A0J1B487</accession>
<sequence>MSSTVPSGHIQTTSRGKSQTQRVTPFAQRVATLRTQPRKRLRQTFYSHQSRTVVPNCSVWPHSNTKPRRFPDAACHTVRSTRRDVAHPATQTFETNVLLSPE</sequence>
<comment type="caution">
    <text evidence="2">The sequence shown here is derived from an EMBL/GenBank/DDBJ whole genome shotgun (WGS) entry which is preliminary data.</text>
</comment>
<protein>
    <submittedName>
        <fullName evidence="2">Uncharacterized protein</fullName>
    </submittedName>
</protein>
<dbReference type="STRING" id="595434.RISK_006300"/>
<dbReference type="PATRIC" id="fig|595434.4.peg.5989"/>
<keyword evidence="3" id="KW-1185">Reference proteome</keyword>
<evidence type="ECO:0000313" key="3">
    <source>
        <dbReference type="Proteomes" id="UP000036367"/>
    </source>
</evidence>
<dbReference type="AlphaFoldDB" id="A0A0J1B487"/>
<reference evidence="2" key="1">
    <citation type="submission" date="2015-05" db="EMBL/GenBank/DDBJ databases">
        <title>Permanent draft genome of Rhodopirellula islandicus K833.</title>
        <authorList>
            <person name="Kizina J."/>
            <person name="Richter M."/>
            <person name="Glockner F.O."/>
            <person name="Harder J."/>
        </authorList>
    </citation>
    <scope>NUCLEOTIDE SEQUENCE [LARGE SCALE GENOMIC DNA]</scope>
    <source>
        <strain evidence="2">K833</strain>
    </source>
</reference>
<gene>
    <name evidence="2" type="ORF">RISK_006300</name>
</gene>
<name>A0A0J1B487_RHOIS</name>
<dbReference type="EMBL" id="LECT01000051">
    <property type="protein sequence ID" value="KLU01670.1"/>
    <property type="molecule type" value="Genomic_DNA"/>
</dbReference>
<evidence type="ECO:0000256" key="1">
    <source>
        <dbReference type="SAM" id="MobiDB-lite"/>
    </source>
</evidence>